<dbReference type="RefSeq" id="WP_022531072.1">
    <property type="nucleotide sequence ID" value="NZ_KI271627.1"/>
</dbReference>
<dbReference type="CDD" id="cd04301">
    <property type="entry name" value="NAT_SF"/>
    <property type="match status" value="1"/>
</dbReference>
<dbReference type="Gene3D" id="3.40.630.30">
    <property type="match status" value="1"/>
</dbReference>
<dbReference type="SUPFAM" id="SSF55729">
    <property type="entry name" value="Acyl-CoA N-acyltransferases (Nat)"/>
    <property type="match status" value="1"/>
</dbReference>
<dbReference type="InterPro" id="IPR000182">
    <property type="entry name" value="GNAT_dom"/>
</dbReference>
<organism evidence="4 5">
    <name type="scientific">Schleiferilactobacillus shenzhenensis LY-73</name>
    <dbReference type="NCBI Taxonomy" id="1231336"/>
    <lineage>
        <taxon>Bacteria</taxon>
        <taxon>Bacillati</taxon>
        <taxon>Bacillota</taxon>
        <taxon>Bacilli</taxon>
        <taxon>Lactobacillales</taxon>
        <taxon>Lactobacillaceae</taxon>
        <taxon>Schleiferilactobacillus</taxon>
    </lineage>
</organism>
<accession>U4THL1</accession>
<keyword evidence="5" id="KW-1185">Reference proteome</keyword>
<name>U4THL1_9LACO</name>
<keyword evidence="2" id="KW-0012">Acyltransferase</keyword>
<evidence type="ECO:0000313" key="4">
    <source>
        <dbReference type="EMBL" id="ERL63644.1"/>
    </source>
</evidence>
<gene>
    <name evidence="4" type="primary">yiaC</name>
    <name evidence="4" type="ORF">L248_2494</name>
</gene>
<dbReference type="Proteomes" id="UP000030647">
    <property type="component" value="Unassembled WGS sequence"/>
</dbReference>
<evidence type="ECO:0000256" key="1">
    <source>
        <dbReference type="ARBA" id="ARBA00022679"/>
    </source>
</evidence>
<dbReference type="OrthoDB" id="9789605at2"/>
<dbReference type="PANTHER" id="PTHR43800:SF1">
    <property type="entry name" value="PEPTIDYL-LYSINE N-ACETYLTRANSFERASE YJAB"/>
    <property type="match status" value="1"/>
</dbReference>
<dbReference type="STRING" id="1231336.L248_2494"/>
<dbReference type="HOGENOM" id="CLU_013985_21_2_9"/>
<dbReference type="EMBL" id="KI271627">
    <property type="protein sequence ID" value="ERL63644.1"/>
    <property type="molecule type" value="Genomic_DNA"/>
</dbReference>
<evidence type="ECO:0000259" key="3">
    <source>
        <dbReference type="PROSITE" id="PS51186"/>
    </source>
</evidence>
<evidence type="ECO:0000256" key="2">
    <source>
        <dbReference type="ARBA" id="ARBA00023315"/>
    </source>
</evidence>
<dbReference type="AlphaFoldDB" id="U4THL1"/>
<feature type="domain" description="N-acetyltransferase" evidence="3">
    <location>
        <begin position="5"/>
        <end position="147"/>
    </location>
</feature>
<dbReference type="GO" id="GO:0016747">
    <property type="term" value="F:acyltransferase activity, transferring groups other than amino-acyl groups"/>
    <property type="evidence" value="ECO:0007669"/>
    <property type="project" value="InterPro"/>
</dbReference>
<dbReference type="eggNOG" id="COG0456">
    <property type="taxonomic scope" value="Bacteria"/>
</dbReference>
<protein>
    <submittedName>
        <fullName evidence="4">Putative acetyltransferase</fullName>
    </submittedName>
</protein>
<sequence>MAKIQTVPHLTPAQTKRIAHIWLTANEQAHSFIPAEYWEKNQAVLLAALPAATVTIATDDAGQILGFAGMQDDFLAGLFITASARRQGLGTQLMTHLQQQHDRITLQVYKANQPAYHFYASMGFTIIAEAVDPETNQPALTMQWVQAA</sequence>
<dbReference type="PANTHER" id="PTHR43800">
    <property type="entry name" value="PEPTIDYL-LYSINE N-ACETYLTRANSFERASE YJAB"/>
    <property type="match status" value="1"/>
</dbReference>
<dbReference type="PROSITE" id="PS51186">
    <property type="entry name" value="GNAT"/>
    <property type="match status" value="1"/>
</dbReference>
<keyword evidence="1 4" id="KW-0808">Transferase</keyword>
<dbReference type="InterPro" id="IPR016181">
    <property type="entry name" value="Acyl_CoA_acyltransferase"/>
</dbReference>
<reference evidence="5" key="1">
    <citation type="journal article" date="2013" name="Genome Announc.">
        <title>Whole-Genome Sequencing of Lactobacillus shenzhenensis Strain LY-73T.</title>
        <authorList>
            <person name="Lin Z."/>
            <person name="Liu Z."/>
            <person name="Yang R."/>
            <person name="Zou Y."/>
            <person name="Wan D."/>
            <person name="Chen J."/>
            <person name="Guo M."/>
            <person name="Zhao J."/>
            <person name="Fang C."/>
            <person name="Yang R."/>
            <person name="Liu F."/>
        </authorList>
    </citation>
    <scope>NUCLEOTIDE SEQUENCE [LARGE SCALE GENOMIC DNA]</scope>
    <source>
        <strain evidence="5">LY-73</strain>
    </source>
</reference>
<proteinExistence type="predicted"/>
<evidence type="ECO:0000313" key="5">
    <source>
        <dbReference type="Proteomes" id="UP000030647"/>
    </source>
</evidence>
<dbReference type="Pfam" id="PF13508">
    <property type="entry name" value="Acetyltransf_7"/>
    <property type="match status" value="1"/>
</dbReference>